<feature type="compositionally biased region" description="Polar residues" evidence="4">
    <location>
        <begin position="659"/>
        <end position="669"/>
    </location>
</feature>
<dbReference type="PANTHER" id="PTHR22012:SF2">
    <property type="entry name" value="FIBROUS SHEATH-INTERACTING PROTEIN 1"/>
    <property type="match status" value="1"/>
</dbReference>
<gene>
    <name evidence="5" type="ORF">chiPu_0004274</name>
</gene>
<dbReference type="PANTHER" id="PTHR22012">
    <property type="entry name" value="FIBROUS SHEATH INTERACTING PROTEIN 1"/>
    <property type="match status" value="1"/>
</dbReference>
<evidence type="ECO:0000313" key="6">
    <source>
        <dbReference type="Proteomes" id="UP000287033"/>
    </source>
</evidence>
<reference evidence="5 6" key="1">
    <citation type="journal article" date="2018" name="Nat. Ecol. Evol.">
        <title>Shark genomes provide insights into elasmobranch evolution and the origin of vertebrates.</title>
        <authorList>
            <person name="Hara Y"/>
            <person name="Yamaguchi K"/>
            <person name="Onimaru K"/>
            <person name="Kadota M"/>
            <person name="Koyanagi M"/>
            <person name="Keeley SD"/>
            <person name="Tatsumi K"/>
            <person name="Tanaka K"/>
            <person name="Motone F"/>
            <person name="Kageyama Y"/>
            <person name="Nozu R"/>
            <person name="Adachi N"/>
            <person name="Nishimura O"/>
            <person name="Nakagawa R"/>
            <person name="Tanegashima C"/>
            <person name="Kiyatake I"/>
            <person name="Matsumoto R"/>
            <person name="Murakumo K"/>
            <person name="Nishida K"/>
            <person name="Terakita A"/>
            <person name="Kuratani S"/>
            <person name="Sato K"/>
            <person name="Hyodo S Kuraku.S."/>
        </authorList>
    </citation>
    <scope>NUCLEOTIDE SEQUENCE [LARGE SCALE GENOMIC DNA]</scope>
</reference>
<feature type="region of interest" description="Disordered" evidence="4">
    <location>
        <begin position="298"/>
        <end position="330"/>
    </location>
</feature>
<evidence type="ECO:0000256" key="4">
    <source>
        <dbReference type="SAM" id="MobiDB-lite"/>
    </source>
</evidence>
<feature type="region of interest" description="Disordered" evidence="4">
    <location>
        <begin position="568"/>
        <end position="587"/>
    </location>
</feature>
<evidence type="ECO:0000256" key="1">
    <source>
        <dbReference type="ARBA" id="ARBA00010495"/>
    </source>
</evidence>
<proteinExistence type="inferred from homology"/>
<feature type="region of interest" description="Disordered" evidence="4">
    <location>
        <begin position="164"/>
        <end position="198"/>
    </location>
</feature>
<dbReference type="OMA" id="PRSEMSM"/>
<feature type="region of interest" description="Disordered" evidence="4">
    <location>
        <begin position="49"/>
        <end position="78"/>
    </location>
</feature>
<comment type="similarity">
    <text evidence="1">Belongs to the FSIP1 family.</text>
</comment>
<comment type="caution">
    <text evidence="5">The sequence shown here is derived from an EMBL/GenBank/DDBJ whole genome shotgun (WGS) entry which is preliminary data.</text>
</comment>
<feature type="region of interest" description="Disordered" evidence="4">
    <location>
        <begin position="91"/>
        <end position="110"/>
    </location>
</feature>
<keyword evidence="3" id="KW-0175">Coiled coil</keyword>
<evidence type="ECO:0000313" key="5">
    <source>
        <dbReference type="EMBL" id="GCC25862.1"/>
    </source>
</evidence>
<dbReference type="EMBL" id="BEZZ01000101">
    <property type="protein sequence ID" value="GCC25862.1"/>
    <property type="molecule type" value="Genomic_DNA"/>
</dbReference>
<feature type="compositionally biased region" description="Basic and acidic residues" evidence="4">
    <location>
        <begin position="49"/>
        <end position="58"/>
    </location>
</feature>
<evidence type="ECO:0000256" key="3">
    <source>
        <dbReference type="ARBA" id="ARBA00023054"/>
    </source>
</evidence>
<keyword evidence="6" id="KW-1185">Reference proteome</keyword>
<dbReference type="InterPro" id="IPR026246">
    <property type="entry name" value="Fsip1"/>
</dbReference>
<sequence>MCFCLILLQYAASDKQFKDQYYQKQFQVSEAKANINVIMDIVRGQLDEISRPASDSRTRPGSRVASAASPDRRRLSVRSSGAMVVLTPEPILPQERSDPLDNHINSTDSTAYSSFENLDSQHETFNEQDGVNSLDIDSVDARTPCESKLSPEEHLDSIVQEMHVSDKSADCEVDPENHLSTADQTKPSKESDHNKQEDLDYKAEDAQLEEAIMKMEKLDKILVMKQEKERQVKKQGEELRKKLWEELQREELVECPEVAENTKKFLALTPTGSGVDLEVTPIFHTQLPVEEYERAIDEGDQDCQDSSERVKLTSETKLPSDANSKNAHYKDQRNQTFSQNRIKVKDFVKKNIELAKEAKNPVLLTDDEKKRLAELLMDVEADSSISEDTSVPWALSVVEREGYTPEPMDQQQLADIDAKLQVFNLDDDFPMINSSLSSIQTQNYQGTVSNQAEIGPGEGVLIQLRDERELHLRMEVIEQQLKNLETAFSEPSTGGVPYISKDQLTSLLDECIRCQSLGRISGNEDLDSDSVASSFFCSPRPQSLTVYNSPRLSETILSQLLADAYNSGLSPAPSRDEGGSKISTTDLESEDPAYYRNKAMVNISRSAVSRPDDNISESELGEWMVRNSGESYMTRALEIKQAKKPVFLDDPSIYEFTDQELSINDSSPTIPKLPHIDDETIADTGMEQK</sequence>
<dbReference type="Pfam" id="PF15554">
    <property type="entry name" value="FSIP1"/>
    <property type="match status" value="1"/>
</dbReference>
<dbReference type="STRING" id="137246.A0A401S641"/>
<organism evidence="5 6">
    <name type="scientific">Chiloscyllium punctatum</name>
    <name type="common">Brownbanded bambooshark</name>
    <name type="synonym">Hemiscyllium punctatum</name>
    <dbReference type="NCBI Taxonomy" id="137246"/>
    <lineage>
        <taxon>Eukaryota</taxon>
        <taxon>Metazoa</taxon>
        <taxon>Chordata</taxon>
        <taxon>Craniata</taxon>
        <taxon>Vertebrata</taxon>
        <taxon>Chondrichthyes</taxon>
        <taxon>Elasmobranchii</taxon>
        <taxon>Galeomorphii</taxon>
        <taxon>Galeoidea</taxon>
        <taxon>Orectolobiformes</taxon>
        <taxon>Hemiscylliidae</taxon>
        <taxon>Chiloscyllium</taxon>
    </lineage>
</organism>
<dbReference type="AlphaFoldDB" id="A0A401S641"/>
<feature type="compositionally biased region" description="Polar residues" evidence="4">
    <location>
        <begin position="315"/>
        <end position="326"/>
    </location>
</feature>
<dbReference type="Proteomes" id="UP000287033">
    <property type="component" value="Unassembled WGS sequence"/>
</dbReference>
<dbReference type="OrthoDB" id="9946895at2759"/>
<protein>
    <recommendedName>
        <fullName evidence="2">Fibrous sheath-interacting protein 1</fullName>
    </recommendedName>
</protein>
<name>A0A401S641_CHIPU</name>
<dbReference type="PRINTS" id="PR02075">
    <property type="entry name" value="FIBSHEATHIP1"/>
</dbReference>
<evidence type="ECO:0000256" key="2">
    <source>
        <dbReference type="ARBA" id="ARBA00019480"/>
    </source>
</evidence>
<feature type="compositionally biased region" description="Basic and acidic residues" evidence="4">
    <location>
        <begin position="186"/>
        <end position="198"/>
    </location>
</feature>
<feature type="region of interest" description="Disordered" evidence="4">
    <location>
        <begin position="659"/>
        <end position="689"/>
    </location>
</feature>
<accession>A0A401S641</accession>